<comment type="subunit">
    <text evidence="6">Homodimer.</text>
</comment>
<evidence type="ECO:0000259" key="7">
    <source>
        <dbReference type="Pfam" id="PF02525"/>
    </source>
</evidence>
<dbReference type="SUPFAM" id="SSF52218">
    <property type="entry name" value="Flavoproteins"/>
    <property type="match status" value="1"/>
</dbReference>
<keyword evidence="2 6" id="KW-0288">FMN</keyword>
<evidence type="ECO:0000256" key="4">
    <source>
        <dbReference type="ARBA" id="ARBA00023027"/>
    </source>
</evidence>
<dbReference type="Pfam" id="PF02525">
    <property type="entry name" value="Flavodoxin_2"/>
    <property type="match status" value="1"/>
</dbReference>
<evidence type="ECO:0000313" key="9">
    <source>
        <dbReference type="Proteomes" id="UP001223802"/>
    </source>
</evidence>
<dbReference type="Proteomes" id="UP001223802">
    <property type="component" value="Chromosome"/>
</dbReference>
<evidence type="ECO:0000313" key="8">
    <source>
        <dbReference type="EMBL" id="WMC12173.1"/>
    </source>
</evidence>
<keyword evidence="1 6" id="KW-0285">Flavoprotein</keyword>
<dbReference type="InterPro" id="IPR023048">
    <property type="entry name" value="NADH:quinone_OxRdtase_FMN_depd"/>
</dbReference>
<evidence type="ECO:0000256" key="6">
    <source>
        <dbReference type="HAMAP-Rule" id="MF_01216"/>
    </source>
</evidence>
<feature type="domain" description="Flavodoxin-like fold" evidence="7">
    <location>
        <begin position="3"/>
        <end position="192"/>
    </location>
</feature>
<keyword evidence="3 6" id="KW-0560">Oxidoreductase</keyword>
<keyword evidence="4 6" id="KW-0520">NAD</keyword>
<evidence type="ECO:0000256" key="1">
    <source>
        <dbReference type="ARBA" id="ARBA00022630"/>
    </source>
</evidence>
<name>A0AA50QBM3_9GAMM</name>
<keyword evidence="9" id="KW-1185">Reference proteome</keyword>
<dbReference type="EC" id="1.6.5.-" evidence="6"/>
<dbReference type="InterPro" id="IPR003680">
    <property type="entry name" value="Flavodoxin_fold"/>
</dbReference>
<comment type="similarity">
    <text evidence="6">Belongs to the azoreductase type 1 family.</text>
</comment>
<dbReference type="PANTHER" id="PTHR43741:SF2">
    <property type="entry name" value="FMN-DEPENDENT NADH:QUINONE OXIDOREDUCTASE"/>
    <property type="match status" value="1"/>
</dbReference>
<comment type="catalytic activity">
    <reaction evidence="6">
        <text>2 a quinone + NADH + H(+) = 2 a 1,4-benzosemiquinone + NAD(+)</text>
        <dbReference type="Rhea" id="RHEA:65952"/>
        <dbReference type="ChEBI" id="CHEBI:15378"/>
        <dbReference type="ChEBI" id="CHEBI:57540"/>
        <dbReference type="ChEBI" id="CHEBI:57945"/>
        <dbReference type="ChEBI" id="CHEBI:132124"/>
        <dbReference type="ChEBI" id="CHEBI:134225"/>
    </reaction>
</comment>
<dbReference type="AlphaFoldDB" id="A0AA50QBM3"/>
<dbReference type="EMBL" id="CP118224">
    <property type="protein sequence ID" value="WMC12173.1"/>
    <property type="molecule type" value="Genomic_DNA"/>
</dbReference>
<dbReference type="GO" id="GO:0010181">
    <property type="term" value="F:FMN binding"/>
    <property type="evidence" value="ECO:0007669"/>
    <property type="project" value="UniProtKB-UniRule"/>
</dbReference>
<dbReference type="HAMAP" id="MF_01216">
    <property type="entry name" value="Azoreductase_type1"/>
    <property type="match status" value="1"/>
</dbReference>
<dbReference type="GO" id="GO:0009055">
    <property type="term" value="F:electron transfer activity"/>
    <property type="evidence" value="ECO:0007669"/>
    <property type="project" value="UniProtKB-UniRule"/>
</dbReference>
<dbReference type="PANTHER" id="PTHR43741">
    <property type="entry name" value="FMN-DEPENDENT NADH-AZOREDUCTASE 1"/>
    <property type="match status" value="1"/>
</dbReference>
<protein>
    <recommendedName>
        <fullName evidence="6">FMN dependent NADH:quinone oxidoreductase</fullName>
        <ecNumber evidence="6">1.6.5.-</ecNumber>
    </recommendedName>
    <alternativeName>
        <fullName evidence="6">Azo-dye reductase</fullName>
    </alternativeName>
    <alternativeName>
        <fullName evidence="6">FMN-dependent NADH-azo compound oxidoreductase</fullName>
    </alternativeName>
    <alternativeName>
        <fullName evidence="6">FMN-dependent NADH-azoreductase</fullName>
        <ecNumber evidence="6">1.7.1.17</ecNumber>
    </alternativeName>
</protein>
<dbReference type="InterPro" id="IPR050104">
    <property type="entry name" value="FMN-dep_NADH:Q_OxRdtase_AzoR1"/>
</dbReference>
<dbReference type="GO" id="GO:0016655">
    <property type="term" value="F:oxidoreductase activity, acting on NAD(P)H, quinone or similar compound as acceptor"/>
    <property type="evidence" value="ECO:0007669"/>
    <property type="project" value="InterPro"/>
</dbReference>
<evidence type="ECO:0000256" key="3">
    <source>
        <dbReference type="ARBA" id="ARBA00023002"/>
    </source>
</evidence>
<comment type="catalytic activity">
    <reaction evidence="5">
        <text>N,N-dimethyl-1,4-phenylenediamine + anthranilate + 2 NAD(+) = 2-(4-dimethylaminophenyl)diazenylbenzoate + 2 NADH + 2 H(+)</text>
        <dbReference type="Rhea" id="RHEA:55872"/>
        <dbReference type="ChEBI" id="CHEBI:15378"/>
        <dbReference type="ChEBI" id="CHEBI:15783"/>
        <dbReference type="ChEBI" id="CHEBI:16567"/>
        <dbReference type="ChEBI" id="CHEBI:57540"/>
        <dbReference type="ChEBI" id="CHEBI:57945"/>
        <dbReference type="ChEBI" id="CHEBI:71579"/>
        <dbReference type="EC" id="1.7.1.17"/>
    </reaction>
    <physiologicalReaction direction="right-to-left" evidence="5">
        <dbReference type="Rhea" id="RHEA:55874"/>
    </physiologicalReaction>
</comment>
<dbReference type="RefSeq" id="WP_306763407.1">
    <property type="nucleotide sequence ID" value="NZ_CP118224.1"/>
</dbReference>
<feature type="binding site" evidence="6">
    <location>
        <begin position="16"/>
        <end position="18"/>
    </location>
    <ligand>
        <name>FMN</name>
        <dbReference type="ChEBI" id="CHEBI:58210"/>
    </ligand>
</feature>
<accession>A0AA50QBM3</accession>
<organism evidence="8 9">
    <name type="scientific">Oceanimonas pelagia</name>
    <dbReference type="NCBI Taxonomy" id="3028314"/>
    <lineage>
        <taxon>Bacteria</taxon>
        <taxon>Pseudomonadati</taxon>
        <taxon>Pseudomonadota</taxon>
        <taxon>Gammaproteobacteria</taxon>
        <taxon>Aeromonadales</taxon>
        <taxon>Aeromonadaceae</taxon>
        <taxon>Oceanimonas</taxon>
    </lineage>
</organism>
<dbReference type="EC" id="1.7.1.17" evidence="6"/>
<proteinExistence type="inferred from homology"/>
<dbReference type="GO" id="GO:0016652">
    <property type="term" value="F:oxidoreductase activity, acting on NAD(P)H as acceptor"/>
    <property type="evidence" value="ECO:0007669"/>
    <property type="project" value="UniProtKB-UniRule"/>
</dbReference>
<dbReference type="InterPro" id="IPR029039">
    <property type="entry name" value="Flavoprotein-like_sf"/>
</dbReference>
<feature type="binding site" evidence="6">
    <location>
        <begin position="91"/>
        <end position="94"/>
    </location>
    <ligand>
        <name>FMN</name>
        <dbReference type="ChEBI" id="CHEBI:58210"/>
    </ligand>
</feature>
<evidence type="ECO:0000256" key="2">
    <source>
        <dbReference type="ARBA" id="ARBA00022643"/>
    </source>
</evidence>
<feature type="binding site" evidence="6">
    <location>
        <begin position="135"/>
        <end position="138"/>
    </location>
    <ligand>
        <name>FMN</name>
        <dbReference type="ChEBI" id="CHEBI:58210"/>
    </ligand>
</feature>
<comment type="function">
    <text evidence="6">Also exhibits azoreductase activity. Catalyzes the reductive cleavage of the azo bond in aromatic azo compounds to the corresponding amines.</text>
</comment>
<sequence>MPHTLVLKSSILAEHSESSRLVDDFVARLDEPKVTVRDLAAVPLPWLDGEGAQALRGAGELNERQQALLALSNELVAELKAAERVVIAAPMYNFHVPVQLKAWIDLVCRAGVTFRYTEQGPEGLLRGKQAVVISTRGGQHHGSDRDLITPYMETVLGFLGISDVEFVYAEGLNMGGDARDSGLNSARARLEQLVAG</sequence>
<reference evidence="8 9" key="1">
    <citation type="submission" date="2023-02" db="EMBL/GenBank/DDBJ databases">
        <title>Complete genome sequence of a novel bacterium Oceanimonas sp. NTOU-MSR1 isolated from marine coast sediment.</title>
        <authorList>
            <person name="Yang H.-T."/>
            <person name="Chen Y.-L."/>
            <person name="Ho Y.-N."/>
        </authorList>
    </citation>
    <scope>NUCLEOTIDE SEQUENCE [LARGE SCALE GENOMIC DNA]</scope>
    <source>
        <strain evidence="8 9">NTOU-MSR1</strain>
    </source>
</reference>
<comment type="cofactor">
    <cofactor evidence="6">
        <name>FMN</name>
        <dbReference type="ChEBI" id="CHEBI:58210"/>
    </cofactor>
    <text evidence="6">Binds 1 FMN per subunit.</text>
</comment>
<dbReference type="KEGG" id="ope:PU634_07380"/>
<dbReference type="Gene3D" id="3.40.50.360">
    <property type="match status" value="1"/>
</dbReference>
<evidence type="ECO:0000256" key="5">
    <source>
        <dbReference type="ARBA" id="ARBA00048542"/>
    </source>
</evidence>
<gene>
    <name evidence="6" type="primary">azoR</name>
    <name evidence="8" type="ORF">PU634_07380</name>
</gene>
<feature type="binding site" evidence="6">
    <location>
        <position position="10"/>
    </location>
    <ligand>
        <name>FMN</name>
        <dbReference type="ChEBI" id="CHEBI:58210"/>
    </ligand>
</feature>
<comment type="function">
    <text evidence="6">Quinone reductase that provides resistance to thiol-specific stress caused by electrophilic quinones.</text>
</comment>